<dbReference type="InterPro" id="IPR002104">
    <property type="entry name" value="Integrase_catalytic"/>
</dbReference>
<feature type="region of interest" description="Disordered" evidence="2">
    <location>
        <begin position="144"/>
        <end position="198"/>
    </location>
</feature>
<dbReference type="GO" id="GO:0015074">
    <property type="term" value="P:DNA integration"/>
    <property type="evidence" value="ECO:0007669"/>
    <property type="project" value="InterPro"/>
</dbReference>
<dbReference type="PROSITE" id="PS51898">
    <property type="entry name" value="TYR_RECOMBINASE"/>
    <property type="match status" value="1"/>
</dbReference>
<feature type="domain" description="Tyr recombinase" evidence="3">
    <location>
        <begin position="21"/>
        <end position="198"/>
    </location>
</feature>
<evidence type="ECO:0000259" key="3">
    <source>
        <dbReference type="PROSITE" id="PS51898"/>
    </source>
</evidence>
<dbReference type="Pfam" id="PF00589">
    <property type="entry name" value="Phage_integrase"/>
    <property type="match status" value="1"/>
</dbReference>
<dbReference type="GO" id="GO:0006310">
    <property type="term" value="P:DNA recombination"/>
    <property type="evidence" value="ECO:0007669"/>
    <property type="project" value="UniProtKB-KW"/>
</dbReference>
<organism evidence="4 5">
    <name type="scientific">Amycolatopsis vancoresmycina DSM 44592</name>
    <dbReference type="NCBI Taxonomy" id="1292037"/>
    <lineage>
        <taxon>Bacteria</taxon>
        <taxon>Bacillati</taxon>
        <taxon>Actinomycetota</taxon>
        <taxon>Actinomycetes</taxon>
        <taxon>Pseudonocardiales</taxon>
        <taxon>Pseudonocardiaceae</taxon>
        <taxon>Amycolatopsis</taxon>
    </lineage>
</organism>
<dbReference type="SUPFAM" id="SSF56349">
    <property type="entry name" value="DNA breaking-rejoining enzymes"/>
    <property type="match status" value="1"/>
</dbReference>
<dbReference type="EMBL" id="AOUO01000017">
    <property type="protein sequence ID" value="EOD70331.1"/>
    <property type="molecule type" value="Genomic_DNA"/>
</dbReference>
<sequence length="198" mass="21655">MPRRIPANPARGVKLPVRPEAEHVYLTYEQVETLADVAAGLRTKYDRPTAGAEINRALILLLADTGLRWGEVASLRVGRVDLVKRRIRVAVTFFEVGGVQHEGLPKTGKKRTVSFPASLVPVLRPLVTGRQSDELVFTTGRASRCGRTTGASGSSRRPISGWRGSLRTSCATRRPRSPSRPARTSRSFSRCSGTPTRP</sequence>
<keyword evidence="5" id="KW-1185">Reference proteome</keyword>
<evidence type="ECO:0000256" key="2">
    <source>
        <dbReference type="SAM" id="MobiDB-lite"/>
    </source>
</evidence>
<gene>
    <name evidence="4" type="ORF">H480_01407</name>
</gene>
<accession>R1ICT3</accession>
<evidence type="ECO:0000313" key="4">
    <source>
        <dbReference type="EMBL" id="EOD70331.1"/>
    </source>
</evidence>
<protein>
    <submittedName>
        <fullName evidence="4">Site-specific recombinase XerD</fullName>
    </submittedName>
</protein>
<comment type="caution">
    <text evidence="4">The sequence shown here is derived from an EMBL/GenBank/DDBJ whole genome shotgun (WGS) entry which is preliminary data.</text>
</comment>
<reference evidence="4 5" key="1">
    <citation type="submission" date="2013-02" db="EMBL/GenBank/DDBJ databases">
        <title>Draft genome sequence of Amycolatopsis vancoresmycina strain DSM 44592T.</title>
        <authorList>
            <person name="Kumar S."/>
            <person name="Kaur N."/>
            <person name="Kaur C."/>
            <person name="Raghava G.P.S."/>
            <person name="Mayilraj S."/>
        </authorList>
    </citation>
    <scope>NUCLEOTIDE SEQUENCE [LARGE SCALE GENOMIC DNA]</scope>
    <source>
        <strain evidence="4 5">DSM 44592</strain>
    </source>
</reference>
<evidence type="ECO:0000256" key="1">
    <source>
        <dbReference type="ARBA" id="ARBA00023172"/>
    </source>
</evidence>
<dbReference type="GO" id="GO:0003677">
    <property type="term" value="F:DNA binding"/>
    <property type="evidence" value="ECO:0007669"/>
    <property type="project" value="InterPro"/>
</dbReference>
<dbReference type="CDD" id="cd00397">
    <property type="entry name" value="DNA_BRE_C"/>
    <property type="match status" value="1"/>
</dbReference>
<dbReference type="AlphaFoldDB" id="R1ICT3"/>
<dbReference type="Proteomes" id="UP000014139">
    <property type="component" value="Unassembled WGS sequence"/>
</dbReference>
<evidence type="ECO:0000313" key="5">
    <source>
        <dbReference type="Proteomes" id="UP000014139"/>
    </source>
</evidence>
<name>R1ICT3_9PSEU</name>
<feature type="compositionally biased region" description="Low complexity" evidence="2">
    <location>
        <begin position="179"/>
        <end position="190"/>
    </location>
</feature>
<proteinExistence type="predicted"/>
<keyword evidence="1" id="KW-0233">DNA recombination</keyword>
<dbReference type="InterPro" id="IPR011010">
    <property type="entry name" value="DNA_brk_join_enz"/>
</dbReference>
<dbReference type="Gene3D" id="1.10.443.10">
    <property type="entry name" value="Intergrase catalytic core"/>
    <property type="match status" value="1"/>
</dbReference>
<dbReference type="InterPro" id="IPR013762">
    <property type="entry name" value="Integrase-like_cat_sf"/>
</dbReference>